<dbReference type="EMBL" id="CADEAL010004402">
    <property type="protein sequence ID" value="CAB1458790.1"/>
    <property type="molecule type" value="Genomic_DNA"/>
</dbReference>
<dbReference type="AlphaFoldDB" id="A0A9N7ZC08"/>
<feature type="region of interest" description="Disordered" evidence="1">
    <location>
        <begin position="75"/>
        <end position="106"/>
    </location>
</feature>
<comment type="caution">
    <text evidence="2">The sequence shown here is derived from an EMBL/GenBank/DDBJ whole genome shotgun (WGS) entry which is preliminary data.</text>
</comment>
<gene>
    <name evidence="2" type="ORF">PLEPLA_LOCUS46623</name>
</gene>
<evidence type="ECO:0000313" key="2">
    <source>
        <dbReference type="EMBL" id="CAB1458790.1"/>
    </source>
</evidence>
<accession>A0A9N7ZC08</accession>
<protein>
    <submittedName>
        <fullName evidence="2">Uncharacterized protein</fullName>
    </submittedName>
</protein>
<dbReference type="Proteomes" id="UP001153269">
    <property type="component" value="Unassembled WGS sequence"/>
</dbReference>
<name>A0A9N7ZC08_PLEPL</name>
<organism evidence="2 3">
    <name type="scientific">Pleuronectes platessa</name>
    <name type="common">European plaice</name>
    <dbReference type="NCBI Taxonomy" id="8262"/>
    <lineage>
        <taxon>Eukaryota</taxon>
        <taxon>Metazoa</taxon>
        <taxon>Chordata</taxon>
        <taxon>Craniata</taxon>
        <taxon>Vertebrata</taxon>
        <taxon>Euteleostomi</taxon>
        <taxon>Actinopterygii</taxon>
        <taxon>Neopterygii</taxon>
        <taxon>Teleostei</taxon>
        <taxon>Neoteleostei</taxon>
        <taxon>Acanthomorphata</taxon>
        <taxon>Carangaria</taxon>
        <taxon>Pleuronectiformes</taxon>
        <taxon>Pleuronectoidei</taxon>
        <taxon>Pleuronectidae</taxon>
        <taxon>Pleuronectes</taxon>
    </lineage>
</organism>
<reference evidence="2" key="1">
    <citation type="submission" date="2020-03" db="EMBL/GenBank/DDBJ databases">
        <authorList>
            <person name="Weist P."/>
        </authorList>
    </citation>
    <scope>NUCLEOTIDE SEQUENCE</scope>
</reference>
<keyword evidence="3" id="KW-1185">Reference proteome</keyword>
<evidence type="ECO:0000256" key="1">
    <source>
        <dbReference type="SAM" id="MobiDB-lite"/>
    </source>
</evidence>
<proteinExistence type="predicted"/>
<evidence type="ECO:0000313" key="3">
    <source>
        <dbReference type="Proteomes" id="UP001153269"/>
    </source>
</evidence>
<sequence length="106" mass="11613">MSMPVAYEYKCVCLPGTAPVWGAEQTAKSSAAPRSLRTRCSSLLAAMKSNQSPAFSPGLTSAFNYRPQQQRCHSRRLPPLGHIRHVTAPTQGRGRRSRPLLYSGLT</sequence>